<feature type="compositionally biased region" description="Basic residues" evidence="1">
    <location>
        <begin position="171"/>
        <end position="189"/>
    </location>
</feature>
<evidence type="ECO:0000313" key="2">
    <source>
        <dbReference type="EMBL" id="KAF5825945.1"/>
    </source>
</evidence>
<feature type="compositionally biased region" description="Low complexity" evidence="1">
    <location>
        <begin position="225"/>
        <end position="234"/>
    </location>
</feature>
<name>A0ABQ7FU48_DUNSA</name>
<feature type="compositionally biased region" description="Polar residues" evidence="1">
    <location>
        <begin position="206"/>
        <end position="219"/>
    </location>
</feature>
<feature type="region of interest" description="Disordered" evidence="1">
    <location>
        <begin position="125"/>
        <end position="234"/>
    </location>
</feature>
<organism evidence="2 3">
    <name type="scientific">Dunaliella salina</name>
    <name type="common">Green alga</name>
    <name type="synonym">Protococcus salinus</name>
    <dbReference type="NCBI Taxonomy" id="3046"/>
    <lineage>
        <taxon>Eukaryota</taxon>
        <taxon>Viridiplantae</taxon>
        <taxon>Chlorophyta</taxon>
        <taxon>core chlorophytes</taxon>
        <taxon>Chlorophyceae</taxon>
        <taxon>CS clade</taxon>
        <taxon>Chlamydomonadales</taxon>
        <taxon>Dunaliellaceae</taxon>
        <taxon>Dunaliella</taxon>
    </lineage>
</organism>
<proteinExistence type="predicted"/>
<sequence length="304" mass="32829">MDPEVRQARGLPEGERLNWTDLPLEALLPELSAHAVTQRRQQANEKKRGRQQARATDPQKKPAQRGVGGGTVARNLVPHSAFTDGVGLSVVFRHEDAPPLLSTEALEEKWRKECVDGLKEEQWLEPEWEEWQEPEQGSADSKVSKRRGTAGKGARRRAPRGLASTSSRGRSISRSHSRSSSRSRSRSTRSNRSPSRSSSRSSSLSLGTEQQEPGSTSMSVEAPARRTTPRALATHSKGRLMKNWPLKGPPKQVKAARDPGRANIAFAAVRGEGAAPAALLGPAPLLGQPSAAAFGAADMLPVEG</sequence>
<feature type="compositionally biased region" description="Low complexity" evidence="1">
    <location>
        <begin position="160"/>
        <end position="170"/>
    </location>
</feature>
<keyword evidence="3" id="KW-1185">Reference proteome</keyword>
<dbReference type="Proteomes" id="UP000815325">
    <property type="component" value="Unassembled WGS sequence"/>
</dbReference>
<feature type="compositionally biased region" description="Basic residues" evidence="1">
    <location>
        <begin position="144"/>
        <end position="159"/>
    </location>
</feature>
<comment type="caution">
    <text evidence="2">The sequence shown here is derived from an EMBL/GenBank/DDBJ whole genome shotgun (WGS) entry which is preliminary data.</text>
</comment>
<feature type="compositionally biased region" description="Low complexity" evidence="1">
    <location>
        <begin position="190"/>
        <end position="205"/>
    </location>
</feature>
<evidence type="ECO:0000313" key="3">
    <source>
        <dbReference type="Proteomes" id="UP000815325"/>
    </source>
</evidence>
<gene>
    <name evidence="2" type="ORF">DUNSADRAFT_5721</name>
</gene>
<evidence type="ECO:0000256" key="1">
    <source>
        <dbReference type="SAM" id="MobiDB-lite"/>
    </source>
</evidence>
<dbReference type="EMBL" id="MU071621">
    <property type="protein sequence ID" value="KAF5825945.1"/>
    <property type="molecule type" value="Genomic_DNA"/>
</dbReference>
<feature type="region of interest" description="Disordered" evidence="1">
    <location>
        <begin position="34"/>
        <end position="72"/>
    </location>
</feature>
<accession>A0ABQ7FU48</accession>
<reference evidence="2" key="1">
    <citation type="submission" date="2017-08" db="EMBL/GenBank/DDBJ databases">
        <authorList>
            <person name="Polle J.E."/>
            <person name="Barry K."/>
            <person name="Cushman J."/>
            <person name="Schmutz J."/>
            <person name="Tran D."/>
            <person name="Hathwaick L.T."/>
            <person name="Yim W.C."/>
            <person name="Jenkins J."/>
            <person name="Mckie-Krisberg Z.M."/>
            <person name="Prochnik S."/>
            <person name="Lindquist E."/>
            <person name="Dockter R.B."/>
            <person name="Adam C."/>
            <person name="Molina H."/>
            <person name="Bunkerborg J."/>
            <person name="Jin E."/>
            <person name="Buchheim M."/>
            <person name="Magnuson J."/>
        </authorList>
    </citation>
    <scope>NUCLEOTIDE SEQUENCE</scope>
    <source>
        <strain evidence="2">CCAP 19/18</strain>
    </source>
</reference>
<protein>
    <submittedName>
        <fullName evidence="2">Uncharacterized protein</fullName>
    </submittedName>
</protein>